<evidence type="ECO:0000256" key="8">
    <source>
        <dbReference type="SAM" id="MobiDB-lite"/>
    </source>
</evidence>
<evidence type="ECO:0000256" key="2">
    <source>
        <dbReference type="ARBA" id="ARBA00004477"/>
    </source>
</evidence>
<comment type="caution">
    <text evidence="11">The sequence shown here is derived from an EMBL/GenBank/DDBJ whole genome shotgun (WGS) entry which is preliminary data.</text>
</comment>
<evidence type="ECO:0000256" key="3">
    <source>
        <dbReference type="ARBA" id="ARBA00010425"/>
    </source>
</evidence>
<feature type="compositionally biased region" description="Basic residues" evidence="8">
    <location>
        <begin position="91"/>
        <end position="100"/>
    </location>
</feature>
<evidence type="ECO:0000256" key="4">
    <source>
        <dbReference type="ARBA" id="ARBA00011182"/>
    </source>
</evidence>
<gene>
    <name evidence="11" type="ORF">AAFC00_001063</name>
</gene>
<feature type="transmembrane region" description="Helical" evidence="9">
    <location>
        <begin position="376"/>
        <end position="395"/>
    </location>
</feature>
<evidence type="ECO:0000256" key="5">
    <source>
        <dbReference type="ARBA" id="ARBA00022692"/>
    </source>
</evidence>
<feature type="transmembrane region" description="Helical" evidence="9">
    <location>
        <begin position="129"/>
        <end position="149"/>
    </location>
</feature>
<dbReference type="InterPro" id="IPR004853">
    <property type="entry name" value="Sugar_P_trans_dom"/>
</dbReference>
<keyword evidence="12" id="KW-1185">Reference proteome</keyword>
<dbReference type="EMBL" id="JBFMKM010000003">
    <property type="protein sequence ID" value="KAL1310826.1"/>
    <property type="molecule type" value="Genomic_DNA"/>
</dbReference>
<feature type="transmembrane region" description="Helical" evidence="9">
    <location>
        <begin position="337"/>
        <end position="356"/>
    </location>
</feature>
<feature type="compositionally biased region" description="Basic and acidic residues" evidence="8">
    <location>
        <begin position="48"/>
        <end position="57"/>
    </location>
</feature>
<feature type="domain" description="Sugar phosphate transporter" evidence="10">
    <location>
        <begin position="133"/>
        <end position="452"/>
    </location>
</feature>
<feature type="region of interest" description="Disordered" evidence="8">
    <location>
        <begin position="516"/>
        <end position="538"/>
    </location>
</feature>
<organism evidence="11 12">
    <name type="scientific">Neodothiora populina</name>
    <dbReference type="NCBI Taxonomy" id="2781224"/>
    <lineage>
        <taxon>Eukaryota</taxon>
        <taxon>Fungi</taxon>
        <taxon>Dikarya</taxon>
        <taxon>Ascomycota</taxon>
        <taxon>Pezizomycotina</taxon>
        <taxon>Dothideomycetes</taxon>
        <taxon>Dothideomycetidae</taxon>
        <taxon>Dothideales</taxon>
        <taxon>Dothioraceae</taxon>
        <taxon>Neodothiora</taxon>
    </lineage>
</organism>
<protein>
    <recommendedName>
        <fullName evidence="10">Sugar phosphate transporter domain-containing protein</fullName>
    </recommendedName>
</protein>
<dbReference type="GeneID" id="95974766"/>
<keyword evidence="6 9" id="KW-1133">Transmembrane helix</keyword>
<feature type="transmembrane region" description="Helical" evidence="9">
    <location>
        <begin position="407"/>
        <end position="429"/>
    </location>
</feature>
<evidence type="ECO:0000259" key="10">
    <source>
        <dbReference type="Pfam" id="PF03151"/>
    </source>
</evidence>
<feature type="transmembrane region" description="Helical" evidence="9">
    <location>
        <begin position="435"/>
        <end position="454"/>
    </location>
</feature>
<proteinExistence type="inferred from homology"/>
<comment type="subcellular location">
    <subcellularLocation>
        <location evidence="2">Endoplasmic reticulum membrane</location>
        <topology evidence="2">Multi-pass membrane protein</topology>
    </subcellularLocation>
</comment>
<feature type="region of interest" description="Disordered" evidence="8">
    <location>
        <begin position="1"/>
        <end position="104"/>
    </location>
</feature>
<reference evidence="11 12" key="1">
    <citation type="submission" date="2024-07" db="EMBL/GenBank/DDBJ databases">
        <title>Draft sequence of the Neodothiora populina.</title>
        <authorList>
            <person name="Drown D.D."/>
            <person name="Schuette U.S."/>
            <person name="Buechlein A.B."/>
            <person name="Rusch D.R."/>
            <person name="Winton L.W."/>
            <person name="Adams G.A."/>
        </authorList>
    </citation>
    <scope>NUCLEOTIDE SEQUENCE [LARGE SCALE GENOMIC DNA]</scope>
    <source>
        <strain evidence="11 12">CPC 39397</strain>
    </source>
</reference>
<dbReference type="Pfam" id="PF03151">
    <property type="entry name" value="TPT"/>
    <property type="match status" value="1"/>
</dbReference>
<accession>A0ABR3PMZ1</accession>
<evidence type="ECO:0000256" key="9">
    <source>
        <dbReference type="SAM" id="Phobius"/>
    </source>
</evidence>
<dbReference type="Proteomes" id="UP001562354">
    <property type="component" value="Unassembled WGS sequence"/>
</dbReference>
<keyword evidence="5 9" id="KW-0812">Transmembrane</keyword>
<dbReference type="PANTHER" id="PTHR11132">
    <property type="entry name" value="SOLUTE CARRIER FAMILY 35"/>
    <property type="match status" value="1"/>
</dbReference>
<dbReference type="InterPro" id="IPR050186">
    <property type="entry name" value="TPT_transporter"/>
</dbReference>
<comment type="similarity">
    <text evidence="3">Belongs to the TPT transporter family. SLC35D subfamily.</text>
</comment>
<evidence type="ECO:0000313" key="12">
    <source>
        <dbReference type="Proteomes" id="UP001562354"/>
    </source>
</evidence>
<dbReference type="RefSeq" id="XP_069203675.1">
    <property type="nucleotide sequence ID" value="XM_069340201.1"/>
</dbReference>
<feature type="transmembrane region" description="Helical" evidence="9">
    <location>
        <begin position="283"/>
        <end position="316"/>
    </location>
</feature>
<keyword evidence="7 9" id="KW-0472">Membrane</keyword>
<evidence type="ECO:0000256" key="7">
    <source>
        <dbReference type="ARBA" id="ARBA00023136"/>
    </source>
</evidence>
<feature type="transmembrane region" description="Helical" evidence="9">
    <location>
        <begin position="250"/>
        <end position="271"/>
    </location>
</feature>
<feature type="transmembrane region" description="Helical" evidence="9">
    <location>
        <begin position="161"/>
        <end position="186"/>
    </location>
</feature>
<comment type="function">
    <text evidence="1">Involved in the import of GDP-mannose from the cytoplasm into the Golgi lumen.</text>
</comment>
<evidence type="ECO:0000256" key="6">
    <source>
        <dbReference type="ARBA" id="ARBA00022989"/>
    </source>
</evidence>
<name>A0ABR3PMZ1_9PEZI</name>
<comment type="subunit">
    <text evidence="4">Homooligomer.</text>
</comment>
<sequence length="538" mass="60024">MENEDSAKRHARRRSSSLVHNGVRDGHSSSRKTSSPNLPSDIPEAGDVPEHHIKDTDSYTQSSSDWEMDDMRSDEGLQDDEETGLTQQERSKRKRRKRRNTMMEERIAQDDSMAKEERRLANASMLRDSLINAILIGMWYTFSISISVYNKWMFSEGNLDFHFPLFTTCVHMMVQFTLASTVLLLIPSLRPKHSPAEYSPVPQHGDGSSPDTPRRPLMTVWFYMTRISPCGAATGLDIGLGNMSLKFISLTFYTMCKSSVLAYVLLFAFIFRLEKPSWRLGGIILLMIGGVVMMVFGEAAFSALGFILIMSSAFFSGFRWSLTQILLLRNPATSNPFSTLFFLTPVMFLALLVIALPVEGIPDLIEGFYALTEARGFWGGIAIIFFPGLLAFLMTASEFALLKRTSVVTLSVCGIFKEVLTISVASIVFKDKLTPVNISGLLVTISSIAAYNYIKFTRMRETAQREAHAQVLQAEPMLHTEEPEGRASIAEARRGHGRSASSTMGMIRNSLHIPVSAMGEAPKNGERISPVKRPEDLE</sequence>
<evidence type="ECO:0000313" key="11">
    <source>
        <dbReference type="EMBL" id="KAL1310826.1"/>
    </source>
</evidence>
<evidence type="ECO:0000256" key="1">
    <source>
        <dbReference type="ARBA" id="ARBA00003420"/>
    </source>
</evidence>